<proteinExistence type="predicted"/>
<organism evidence="1 2">
    <name type="scientific">Solanum tuberosum</name>
    <name type="common">Potato</name>
    <dbReference type="NCBI Taxonomy" id="4113"/>
    <lineage>
        <taxon>Eukaryota</taxon>
        <taxon>Viridiplantae</taxon>
        <taxon>Streptophyta</taxon>
        <taxon>Embryophyta</taxon>
        <taxon>Tracheophyta</taxon>
        <taxon>Spermatophyta</taxon>
        <taxon>Magnoliopsida</taxon>
        <taxon>eudicotyledons</taxon>
        <taxon>Gunneridae</taxon>
        <taxon>Pentapetalae</taxon>
        <taxon>asterids</taxon>
        <taxon>lamiids</taxon>
        <taxon>Solanales</taxon>
        <taxon>Solanaceae</taxon>
        <taxon>Solanoideae</taxon>
        <taxon>Solaneae</taxon>
        <taxon>Solanum</taxon>
    </lineage>
</organism>
<dbReference type="HOGENOM" id="CLU_2113280_0_0_1"/>
<dbReference type="EnsemblPlants" id="PGSC0003DMT400035593">
    <property type="protein sequence ID" value="PGSC0003DMT400035593"/>
    <property type="gene ID" value="PGSC0003DMG401013687"/>
</dbReference>
<keyword evidence="2" id="KW-1185">Reference proteome</keyword>
<dbReference type="Proteomes" id="UP000011115">
    <property type="component" value="Unassembled WGS sequence"/>
</dbReference>
<evidence type="ECO:0000313" key="1">
    <source>
        <dbReference type="EnsemblPlants" id="PGSC0003DMT400035593"/>
    </source>
</evidence>
<dbReference type="AlphaFoldDB" id="M1B2I3"/>
<dbReference type="Gramene" id="PGSC0003DMT400035593">
    <property type="protein sequence ID" value="PGSC0003DMT400035593"/>
    <property type="gene ID" value="PGSC0003DMG401013687"/>
</dbReference>
<protein>
    <submittedName>
        <fullName evidence="1">Mitochondrial import receptor subunit TOM7-1</fullName>
    </submittedName>
</protein>
<reference evidence="1" key="2">
    <citation type="submission" date="2015-06" db="UniProtKB">
        <authorList>
            <consortium name="EnsemblPlants"/>
        </authorList>
    </citation>
    <scope>IDENTIFICATION</scope>
    <source>
        <strain evidence="1">DM1-3 516 R44</strain>
    </source>
</reference>
<name>M1B2I3_SOLTU</name>
<dbReference type="InParanoid" id="M1B2I3"/>
<reference evidence="2" key="1">
    <citation type="journal article" date="2011" name="Nature">
        <title>Genome sequence and analysis of the tuber crop potato.</title>
        <authorList>
            <consortium name="The Potato Genome Sequencing Consortium"/>
        </authorList>
    </citation>
    <scope>NUCLEOTIDE SEQUENCE [LARGE SCALE GENOMIC DNA]</scope>
    <source>
        <strain evidence="2">cv. DM1-3 516 R44</strain>
    </source>
</reference>
<accession>M1B2I3</accession>
<sequence>MSNNDESKGEANTTAVRDISIPLVIYQDRAEKLGERGLGFRVHAEDDDKGNKAVVGDYFGLLRGPCAPVFNKSVHCRHSSTVLIGDGGELLRVLSFGLQHNLGCHLLLRSGGQKP</sequence>
<dbReference type="PaxDb" id="4113-PGSC0003DMT400035593"/>
<evidence type="ECO:0000313" key="2">
    <source>
        <dbReference type="Proteomes" id="UP000011115"/>
    </source>
</evidence>